<proteinExistence type="predicted"/>
<name>A0A239I4A6_9ACTN</name>
<evidence type="ECO:0000313" key="4">
    <source>
        <dbReference type="Proteomes" id="UP000198282"/>
    </source>
</evidence>
<keyword evidence="4" id="KW-1185">Reference proteome</keyword>
<dbReference type="EMBL" id="FZOD01000018">
    <property type="protein sequence ID" value="SNS88359.1"/>
    <property type="molecule type" value="Genomic_DNA"/>
</dbReference>
<dbReference type="AlphaFoldDB" id="A0A239I4A6"/>
<keyword evidence="1" id="KW-0732">Signal</keyword>
<dbReference type="GO" id="GO:0004222">
    <property type="term" value="F:metalloendopeptidase activity"/>
    <property type="evidence" value="ECO:0007669"/>
    <property type="project" value="TreeGrafter"/>
</dbReference>
<evidence type="ECO:0000313" key="3">
    <source>
        <dbReference type="EMBL" id="SNS88359.1"/>
    </source>
</evidence>
<dbReference type="Pfam" id="PF01551">
    <property type="entry name" value="Peptidase_M23"/>
    <property type="match status" value="1"/>
</dbReference>
<dbReference type="CDD" id="cd12797">
    <property type="entry name" value="M23_peptidase"/>
    <property type="match status" value="1"/>
</dbReference>
<dbReference type="Proteomes" id="UP000198282">
    <property type="component" value="Unassembled WGS sequence"/>
</dbReference>
<dbReference type="OrthoDB" id="1099523at2"/>
<feature type="domain" description="M23ase beta-sheet core" evidence="2">
    <location>
        <begin position="102"/>
        <end position="181"/>
    </location>
</feature>
<protein>
    <submittedName>
        <fullName evidence="3">Peptidase family M23</fullName>
    </submittedName>
</protein>
<dbReference type="SUPFAM" id="SSF51261">
    <property type="entry name" value="Duplicated hybrid motif"/>
    <property type="match status" value="1"/>
</dbReference>
<feature type="chain" id="PRO_5011969384" evidence="1">
    <location>
        <begin position="24"/>
        <end position="220"/>
    </location>
</feature>
<organism evidence="3 4">
    <name type="scientific">Streptosporangium subroseum</name>
    <dbReference type="NCBI Taxonomy" id="106412"/>
    <lineage>
        <taxon>Bacteria</taxon>
        <taxon>Bacillati</taxon>
        <taxon>Actinomycetota</taxon>
        <taxon>Actinomycetes</taxon>
        <taxon>Streptosporangiales</taxon>
        <taxon>Streptosporangiaceae</taxon>
        <taxon>Streptosporangium</taxon>
    </lineage>
</organism>
<reference evidence="3 4" key="1">
    <citation type="submission" date="2017-06" db="EMBL/GenBank/DDBJ databases">
        <authorList>
            <person name="Kim H.J."/>
            <person name="Triplett B.A."/>
        </authorList>
    </citation>
    <scope>NUCLEOTIDE SEQUENCE [LARGE SCALE GENOMIC DNA]</scope>
    <source>
        <strain evidence="3 4">CGMCC 4.2132</strain>
    </source>
</reference>
<dbReference type="Gene3D" id="2.70.70.10">
    <property type="entry name" value="Glucose Permease (Domain IIA)"/>
    <property type="match status" value="1"/>
</dbReference>
<sequence length="220" mass="23652">MRPAVITAAAVLSAAISGTGAPAGVWTASTETGEHLDLGRQAVRPSGLGLPAEVNRDVPAERPGFEMPFPCGETWQAATRPGHKPLFAVDFNQGSGADDWHRPVVASWGGTVAVKYARKGYGNYVIISHGDGWSTLYAHLDKVQVGDGERVEMGRPIGTVGKSGRQRNPHLHYEQILDGDDVRVVLHGQEVRYYARFDLTSHNCGKPDLAGDDRTSRGAE</sequence>
<dbReference type="InterPro" id="IPR016047">
    <property type="entry name" value="M23ase_b-sheet_dom"/>
</dbReference>
<dbReference type="InterPro" id="IPR050570">
    <property type="entry name" value="Cell_wall_metabolism_enzyme"/>
</dbReference>
<feature type="signal peptide" evidence="1">
    <location>
        <begin position="1"/>
        <end position="23"/>
    </location>
</feature>
<dbReference type="PANTHER" id="PTHR21666">
    <property type="entry name" value="PEPTIDASE-RELATED"/>
    <property type="match status" value="1"/>
</dbReference>
<dbReference type="RefSeq" id="WP_089208818.1">
    <property type="nucleotide sequence ID" value="NZ_FZOD01000018.1"/>
</dbReference>
<accession>A0A239I4A6</accession>
<dbReference type="PANTHER" id="PTHR21666:SF270">
    <property type="entry name" value="MUREIN HYDROLASE ACTIVATOR ENVC"/>
    <property type="match status" value="1"/>
</dbReference>
<dbReference type="InterPro" id="IPR011055">
    <property type="entry name" value="Dup_hybrid_motif"/>
</dbReference>
<evidence type="ECO:0000259" key="2">
    <source>
        <dbReference type="Pfam" id="PF01551"/>
    </source>
</evidence>
<gene>
    <name evidence="3" type="ORF">SAMN05216276_1018110</name>
</gene>
<evidence type="ECO:0000256" key="1">
    <source>
        <dbReference type="SAM" id="SignalP"/>
    </source>
</evidence>